<dbReference type="EMBL" id="MN739081">
    <property type="protein sequence ID" value="QHS87429.1"/>
    <property type="molecule type" value="Genomic_DNA"/>
</dbReference>
<sequence length="292" mass="33288">MIDEKTFKLFYGQKDFMLEHDTLECLEKYMMTEDLSARLSRPKASDPLIVEVEKEVTVKELLIADVPPLPKEAPKKGFRFYPRSKDSVFTCVYAAIHGEKSLLEKGINVTNLLMNEKHLISEHCNKNPNALKASNYKITIAKMNEIRCDLMTKPFMDKAAGGLVACAIYYKRPIYVVFEEIGAYLRFVSKEYVDDDESTDDDDGGKDDILLRVEAGGRIHLDQSGLATDIKANYMALPHFEKPMLGASNYKLDELVKMYRRIFGPASDKMSKSEYYEKLLVKMSACIEARMV</sequence>
<name>A0A6C0B7A3_9ZZZZ</name>
<accession>A0A6C0B7A3</accession>
<protein>
    <submittedName>
        <fullName evidence="1">Uncharacterized protein</fullName>
    </submittedName>
</protein>
<evidence type="ECO:0000313" key="1">
    <source>
        <dbReference type="EMBL" id="QHS87429.1"/>
    </source>
</evidence>
<reference evidence="1" key="1">
    <citation type="journal article" date="2020" name="Nature">
        <title>Giant virus diversity and host interactions through global metagenomics.</title>
        <authorList>
            <person name="Schulz F."/>
            <person name="Roux S."/>
            <person name="Paez-Espino D."/>
            <person name="Jungbluth S."/>
            <person name="Walsh D.A."/>
            <person name="Denef V.J."/>
            <person name="McMahon K.D."/>
            <person name="Konstantinidis K.T."/>
            <person name="Eloe-Fadrosh E.A."/>
            <person name="Kyrpides N.C."/>
            <person name="Woyke T."/>
        </authorList>
    </citation>
    <scope>NUCLEOTIDE SEQUENCE</scope>
    <source>
        <strain evidence="1">GVMAG-M-3300010157-4</strain>
    </source>
</reference>
<proteinExistence type="predicted"/>
<dbReference type="AlphaFoldDB" id="A0A6C0B7A3"/>
<organism evidence="1">
    <name type="scientific">viral metagenome</name>
    <dbReference type="NCBI Taxonomy" id="1070528"/>
    <lineage>
        <taxon>unclassified sequences</taxon>
        <taxon>metagenomes</taxon>
        <taxon>organismal metagenomes</taxon>
    </lineage>
</organism>